<keyword evidence="6" id="KW-0472">Membrane</keyword>
<dbReference type="EMBL" id="CP144107">
    <property type="protein sequence ID" value="WWC92261.1"/>
    <property type="molecule type" value="Genomic_DNA"/>
</dbReference>
<dbReference type="GO" id="GO:0097363">
    <property type="term" value="F:protein O-acetylglucosaminyltransferase activity"/>
    <property type="evidence" value="ECO:0007669"/>
    <property type="project" value="TreeGrafter"/>
</dbReference>
<keyword evidence="3" id="KW-0808">Transferase</keyword>
<keyword evidence="4" id="KW-0812">Transmembrane</keyword>
<evidence type="ECO:0000313" key="11">
    <source>
        <dbReference type="Proteomes" id="UP001355207"/>
    </source>
</evidence>
<dbReference type="Pfam" id="PF04577">
    <property type="entry name" value="Glyco_transf_61"/>
    <property type="match status" value="1"/>
</dbReference>
<dbReference type="AlphaFoldDB" id="A0AAX4K3G7"/>
<organism evidence="10 11">
    <name type="scientific">Kwoniella dendrophila CBS 6074</name>
    <dbReference type="NCBI Taxonomy" id="1295534"/>
    <lineage>
        <taxon>Eukaryota</taxon>
        <taxon>Fungi</taxon>
        <taxon>Dikarya</taxon>
        <taxon>Basidiomycota</taxon>
        <taxon>Agaricomycotina</taxon>
        <taxon>Tremellomycetes</taxon>
        <taxon>Tremellales</taxon>
        <taxon>Cryptococcaceae</taxon>
        <taxon>Kwoniella</taxon>
    </lineage>
</organism>
<evidence type="ECO:0000256" key="5">
    <source>
        <dbReference type="ARBA" id="ARBA00022989"/>
    </source>
</evidence>
<evidence type="ECO:0000256" key="7">
    <source>
        <dbReference type="ARBA" id="ARBA00023180"/>
    </source>
</evidence>
<evidence type="ECO:0000256" key="2">
    <source>
        <dbReference type="ARBA" id="ARBA00022676"/>
    </source>
</evidence>
<feature type="region of interest" description="Disordered" evidence="8">
    <location>
        <begin position="1"/>
        <end position="76"/>
    </location>
</feature>
<dbReference type="GO" id="GO:0016020">
    <property type="term" value="C:membrane"/>
    <property type="evidence" value="ECO:0007669"/>
    <property type="project" value="UniProtKB-SubCell"/>
</dbReference>
<keyword evidence="7" id="KW-0325">Glycoprotein</keyword>
<evidence type="ECO:0000256" key="6">
    <source>
        <dbReference type="ARBA" id="ARBA00023136"/>
    </source>
</evidence>
<dbReference type="InterPro" id="IPR007657">
    <property type="entry name" value="Glycosyltransferase_61"/>
</dbReference>
<dbReference type="Proteomes" id="UP001355207">
    <property type="component" value="Chromosome 10"/>
</dbReference>
<feature type="compositionally biased region" description="Polar residues" evidence="8">
    <location>
        <begin position="57"/>
        <end position="74"/>
    </location>
</feature>
<keyword evidence="11" id="KW-1185">Reference proteome</keyword>
<evidence type="ECO:0000256" key="1">
    <source>
        <dbReference type="ARBA" id="ARBA00004167"/>
    </source>
</evidence>
<dbReference type="GeneID" id="91097884"/>
<dbReference type="RefSeq" id="XP_066079023.1">
    <property type="nucleotide sequence ID" value="XM_066222926.1"/>
</dbReference>
<sequence>MSPPSSSVLPNFLQSEPPRSPHVERPNIFTSYFGSASNNNNPHSLSPSTNSPHYQPLHQNSLNPSSHINSNSGRNGIMLKPTRRDILLCLLTLSFSYLLFSNPTATPQNIRSPNPISSSSSSIPNEGSKYKLPNWFFPSSSSSSSLSSSSVADICNIGGSSKELTFGESVKTFGFGSGETTDDIVENGSGKLWDQGEEQQEDDELQGLVTNLKAHSPGWTIMERLYIFNGSFYAVTDDPLEWPELRLMTSTGLPANSDPGNSEAREPKGDEIIYISPFEAMKLWGPRVWKMDGMTFLFNDGQFIDHYYHFAAELMLGAWRAYASYDEHITAKGETALPPPRRVWFLHQNVNEWRDKPKFNPLLMYALFPSISILYPEDWADFKNQTISDKPKAFMLEKALLADRSAAFRGEWTGPTARTVASALHVGSTSKWWWEPIRRQILRYSGLQESIISRNLEGHGATDPVSLNGPGVDVVEPLAIQGNYLPVITYISRQSSRRRLTKESHEDLVKHLTERSKKLNWELVIVEAEKMSKEEQFALAGRTTIMLGVHGNGLSHLLWMPATPRSAVIEMFFKGGFARDYQWTAHALGIRHFAVQHDVSFTAPNLPEVAYPEGFQGTSITVDGKLVADLIEDRLAGRV</sequence>
<accession>A0AAX4K3G7</accession>
<comment type="subcellular location">
    <subcellularLocation>
        <location evidence="1">Membrane</location>
        <topology evidence="1">Single-pass membrane protein</topology>
    </subcellularLocation>
</comment>
<evidence type="ECO:0000259" key="9">
    <source>
        <dbReference type="Pfam" id="PF04577"/>
    </source>
</evidence>
<dbReference type="GO" id="GO:0035269">
    <property type="term" value="P:protein O-linked glycosylation via mannose"/>
    <property type="evidence" value="ECO:0007669"/>
    <property type="project" value="TreeGrafter"/>
</dbReference>
<evidence type="ECO:0000256" key="3">
    <source>
        <dbReference type="ARBA" id="ARBA00022679"/>
    </source>
</evidence>
<dbReference type="PANTHER" id="PTHR20961:SF38">
    <property type="entry name" value="PROTEIN O-LINKED-MANNOSE BETA-1,4-N-ACETYLGLUCOSAMINYLTRANSFERASE 2"/>
    <property type="match status" value="1"/>
</dbReference>
<dbReference type="GO" id="GO:0005783">
    <property type="term" value="C:endoplasmic reticulum"/>
    <property type="evidence" value="ECO:0007669"/>
    <property type="project" value="TreeGrafter"/>
</dbReference>
<dbReference type="InterPro" id="IPR049625">
    <property type="entry name" value="Glyco_transf_61_cat"/>
</dbReference>
<reference evidence="10 11" key="1">
    <citation type="submission" date="2024-01" db="EMBL/GenBank/DDBJ databases">
        <title>Comparative genomics of Cryptococcus and Kwoniella reveals pathogenesis evolution and contrasting modes of karyotype evolution via chromosome fusion or intercentromeric recombination.</title>
        <authorList>
            <person name="Coelho M.A."/>
            <person name="David-Palma M."/>
            <person name="Shea T."/>
            <person name="Bowers K."/>
            <person name="McGinley-Smith S."/>
            <person name="Mohammad A.W."/>
            <person name="Gnirke A."/>
            <person name="Yurkov A.M."/>
            <person name="Nowrousian M."/>
            <person name="Sun S."/>
            <person name="Cuomo C.A."/>
            <person name="Heitman J."/>
        </authorList>
    </citation>
    <scope>NUCLEOTIDE SEQUENCE [LARGE SCALE GENOMIC DNA]</scope>
    <source>
        <strain evidence="10 11">CBS 6074</strain>
    </source>
</reference>
<name>A0AAX4K3G7_9TREE</name>
<feature type="compositionally biased region" description="Polar residues" evidence="8">
    <location>
        <begin position="1"/>
        <end position="14"/>
    </location>
</feature>
<dbReference type="PANTHER" id="PTHR20961">
    <property type="entry name" value="GLYCOSYLTRANSFERASE"/>
    <property type="match status" value="1"/>
</dbReference>
<keyword evidence="5" id="KW-1133">Transmembrane helix</keyword>
<evidence type="ECO:0000313" key="10">
    <source>
        <dbReference type="EMBL" id="WWC92261.1"/>
    </source>
</evidence>
<keyword evidence="2" id="KW-0328">Glycosyltransferase</keyword>
<evidence type="ECO:0000256" key="4">
    <source>
        <dbReference type="ARBA" id="ARBA00022692"/>
    </source>
</evidence>
<feature type="domain" description="Glycosyltransferase 61 catalytic" evidence="9">
    <location>
        <begin position="452"/>
        <end position="562"/>
    </location>
</feature>
<proteinExistence type="predicted"/>
<protein>
    <recommendedName>
        <fullName evidence="9">Glycosyltransferase 61 catalytic domain-containing protein</fullName>
    </recommendedName>
</protein>
<feature type="compositionally biased region" description="Low complexity" evidence="8">
    <location>
        <begin position="35"/>
        <end position="52"/>
    </location>
</feature>
<gene>
    <name evidence="10" type="ORF">L201_007215</name>
</gene>
<evidence type="ECO:0000256" key="8">
    <source>
        <dbReference type="SAM" id="MobiDB-lite"/>
    </source>
</evidence>